<keyword evidence="6" id="KW-1185">Reference proteome</keyword>
<dbReference type="GO" id="GO:0005085">
    <property type="term" value="F:guanyl-nucleotide exchange factor activity"/>
    <property type="evidence" value="ECO:0007669"/>
    <property type="project" value="UniProtKB-KW"/>
</dbReference>
<dbReference type="InterPro" id="IPR023578">
    <property type="entry name" value="Ras_GEF_dom_sf"/>
</dbReference>
<dbReference type="GO" id="GO:0005886">
    <property type="term" value="C:plasma membrane"/>
    <property type="evidence" value="ECO:0007669"/>
    <property type="project" value="TreeGrafter"/>
</dbReference>
<dbReference type="Proteomes" id="UP000015102">
    <property type="component" value="Unassembled WGS sequence"/>
</dbReference>
<dbReference type="InterPro" id="IPR008937">
    <property type="entry name" value="Ras-like_GEF"/>
</dbReference>
<dbReference type="EnsemblMetazoa" id="MESCA003491-RA">
    <property type="protein sequence ID" value="MESCA003491-PA"/>
    <property type="gene ID" value="MESCA003491"/>
</dbReference>
<dbReference type="OMA" id="DILMHEQ"/>
<dbReference type="Gene3D" id="1.20.870.10">
    <property type="entry name" value="Son of sevenless (SoS) protein Chain: S domain 1"/>
    <property type="match status" value="1"/>
</dbReference>
<dbReference type="Gene3D" id="1.10.840.10">
    <property type="entry name" value="Ras guanine-nucleotide exchange factors catalytic domain"/>
    <property type="match status" value="1"/>
</dbReference>
<accession>T1GJ49</accession>
<dbReference type="PANTHER" id="PTHR23113">
    <property type="entry name" value="GUANINE NUCLEOTIDE EXCHANGE FACTOR"/>
    <property type="match status" value="1"/>
</dbReference>
<evidence type="ECO:0000256" key="2">
    <source>
        <dbReference type="PROSITE-ProRule" id="PRU00168"/>
    </source>
</evidence>
<dbReference type="STRING" id="36166.T1GJ49"/>
<organism evidence="5 6">
    <name type="scientific">Megaselia scalaris</name>
    <name type="common">Humpbacked fly</name>
    <name type="synonym">Phora scalaris</name>
    <dbReference type="NCBI Taxonomy" id="36166"/>
    <lineage>
        <taxon>Eukaryota</taxon>
        <taxon>Metazoa</taxon>
        <taxon>Ecdysozoa</taxon>
        <taxon>Arthropoda</taxon>
        <taxon>Hexapoda</taxon>
        <taxon>Insecta</taxon>
        <taxon>Pterygota</taxon>
        <taxon>Neoptera</taxon>
        <taxon>Endopterygota</taxon>
        <taxon>Diptera</taxon>
        <taxon>Brachycera</taxon>
        <taxon>Muscomorpha</taxon>
        <taxon>Platypezoidea</taxon>
        <taxon>Phoridae</taxon>
        <taxon>Megaseliini</taxon>
        <taxon>Megaselia</taxon>
    </lineage>
</organism>
<dbReference type="AlphaFoldDB" id="T1GJ49"/>
<dbReference type="EMBL" id="CAQQ02069239">
    <property type="status" value="NOT_ANNOTATED_CDS"/>
    <property type="molecule type" value="Genomic_DNA"/>
</dbReference>
<reference evidence="5" key="2">
    <citation type="submission" date="2015-06" db="UniProtKB">
        <authorList>
            <consortium name="EnsemblMetazoa"/>
        </authorList>
    </citation>
    <scope>IDENTIFICATION</scope>
</reference>
<dbReference type="Pfam" id="PF00617">
    <property type="entry name" value="RasGEF"/>
    <property type="match status" value="1"/>
</dbReference>
<dbReference type="GO" id="GO:0007265">
    <property type="term" value="P:Ras protein signal transduction"/>
    <property type="evidence" value="ECO:0007669"/>
    <property type="project" value="TreeGrafter"/>
</dbReference>
<feature type="domain" description="N-terminal Ras-GEF" evidence="4">
    <location>
        <begin position="64"/>
        <end position="185"/>
    </location>
</feature>
<dbReference type="EMBL" id="CAQQ02069240">
    <property type="status" value="NOT_ANNOTATED_CDS"/>
    <property type="molecule type" value="Genomic_DNA"/>
</dbReference>
<proteinExistence type="predicted"/>
<dbReference type="InterPro" id="IPR036964">
    <property type="entry name" value="RASGEF_cat_dom_sf"/>
</dbReference>
<feature type="domain" description="Ras-GEF" evidence="3">
    <location>
        <begin position="211"/>
        <end position="399"/>
    </location>
</feature>
<evidence type="ECO:0008006" key="7">
    <source>
        <dbReference type="Google" id="ProtNLM"/>
    </source>
</evidence>
<dbReference type="PROSITE" id="PS50009">
    <property type="entry name" value="RASGEF_CAT"/>
    <property type="match status" value="1"/>
</dbReference>
<protein>
    <recommendedName>
        <fullName evidence="7">Ras-GEF domain-containing protein</fullName>
    </recommendedName>
</protein>
<keyword evidence="1 2" id="KW-0344">Guanine-nucleotide releasing factor</keyword>
<evidence type="ECO:0000259" key="3">
    <source>
        <dbReference type="PROSITE" id="PS50009"/>
    </source>
</evidence>
<evidence type="ECO:0000313" key="6">
    <source>
        <dbReference type="Proteomes" id="UP000015102"/>
    </source>
</evidence>
<evidence type="ECO:0000259" key="4">
    <source>
        <dbReference type="PROSITE" id="PS50212"/>
    </source>
</evidence>
<evidence type="ECO:0000313" key="5">
    <source>
        <dbReference type="EnsemblMetazoa" id="MESCA003491-PA"/>
    </source>
</evidence>
<dbReference type="HOGENOM" id="CLU_027019_0_0_1"/>
<evidence type="ECO:0000256" key="1">
    <source>
        <dbReference type="ARBA" id="ARBA00022658"/>
    </source>
</evidence>
<name>T1GJ49_MEGSC</name>
<dbReference type="InterPro" id="IPR000651">
    <property type="entry name" value="Ras-like_Gua-exchang_fac_N"/>
</dbReference>
<sequence>MAMYYYASKISAIACGARCKKNMFKKARGQRDRDKSDSQCKATMDLDMDQIQDFDQEHCVDSIDHYTIISQDFLKSNRELINFLLPTSNQKINKDLVFSVLLSTRFFIKPHDLMGVLLSNVPELENMDSLIDLLKLWTEMFPYDFRDERIMNHVKHIASKFSNTSLENLISEVLSALLICLTDLENHEKELRNYMTNKNKENLSNTSIDKKSSNYAKILYRIDHRLARYIGPENSLNSNVLPNKSLVFQDSKRTCNLETYVSWSCELRLFICNDILMHEQLESRSEALHFWIEVAQISFNLENYNTTVIILESLESPPIKRLKKTWEKLTLTYPQLDCMHQDTKVYVRDYKLNFKNFSLIDDKIHDSNVHKRHEKNSVIPYFTDILKLALASREQCLIR</sequence>
<dbReference type="InterPro" id="IPR001895">
    <property type="entry name" value="RASGEF_cat_dom"/>
</dbReference>
<dbReference type="PANTHER" id="PTHR23113:SF349">
    <property type="match status" value="1"/>
</dbReference>
<reference evidence="6" key="1">
    <citation type="submission" date="2013-02" db="EMBL/GenBank/DDBJ databases">
        <authorList>
            <person name="Hughes D."/>
        </authorList>
    </citation>
    <scope>NUCLEOTIDE SEQUENCE</scope>
    <source>
        <strain>Durham</strain>
        <strain evidence="6">NC isolate 2 -- Noor lab</strain>
    </source>
</reference>
<dbReference type="SUPFAM" id="SSF48366">
    <property type="entry name" value="Ras GEF"/>
    <property type="match status" value="1"/>
</dbReference>
<dbReference type="PROSITE" id="PS50212">
    <property type="entry name" value="RASGEF_NTER"/>
    <property type="match status" value="1"/>
</dbReference>